<dbReference type="RefSeq" id="WP_229163176.1">
    <property type="nucleotide sequence ID" value="NZ_JAJEWP010000014.1"/>
</dbReference>
<comment type="caution">
    <text evidence="1">The sequence shown here is derived from an EMBL/GenBank/DDBJ whole genome shotgun (WGS) entry which is preliminary data.</text>
</comment>
<name>A0ABS8GCQ6_9ALTE</name>
<reference evidence="1 2" key="1">
    <citation type="submission" date="2021-10" db="EMBL/GenBank/DDBJ databases">
        <title>Draft genome of Aestuariibacter halophilus JC2043.</title>
        <authorList>
            <person name="Emsley S.A."/>
            <person name="Pfannmuller K.M."/>
            <person name="Ushijima B."/>
            <person name="Saw J.H."/>
            <person name="Videau P."/>
        </authorList>
    </citation>
    <scope>NUCLEOTIDE SEQUENCE [LARGE SCALE GENOMIC DNA]</scope>
    <source>
        <strain evidence="1 2">JC2043</strain>
    </source>
</reference>
<dbReference type="EMBL" id="JAJEWP010000014">
    <property type="protein sequence ID" value="MCC2618355.1"/>
    <property type="molecule type" value="Genomic_DNA"/>
</dbReference>
<dbReference type="Proteomes" id="UP001520878">
    <property type="component" value="Unassembled WGS sequence"/>
</dbReference>
<evidence type="ECO:0000313" key="2">
    <source>
        <dbReference type="Proteomes" id="UP001520878"/>
    </source>
</evidence>
<evidence type="ECO:0000313" key="1">
    <source>
        <dbReference type="EMBL" id="MCC2618355.1"/>
    </source>
</evidence>
<protein>
    <submittedName>
        <fullName evidence="1">Uncharacterized protein</fullName>
    </submittedName>
</protein>
<keyword evidence="2" id="KW-1185">Reference proteome</keyword>
<gene>
    <name evidence="1" type="ORF">LJ739_19040</name>
</gene>
<organism evidence="1 2">
    <name type="scientific">Fluctibacter halophilus</name>
    <dbReference type="NCBI Taxonomy" id="226011"/>
    <lineage>
        <taxon>Bacteria</taxon>
        <taxon>Pseudomonadati</taxon>
        <taxon>Pseudomonadota</taxon>
        <taxon>Gammaproteobacteria</taxon>
        <taxon>Alteromonadales</taxon>
        <taxon>Alteromonadaceae</taxon>
        <taxon>Fluctibacter</taxon>
    </lineage>
</organism>
<accession>A0ABS8GCQ6</accession>
<sequence>MKALRNEMEIFVREVFSGKYGEHPEVKGKPVMDNPYLIAEIQKRCPGFSRDIYAKEFSVAYRNNR</sequence>
<proteinExistence type="predicted"/>